<dbReference type="GeneID" id="303484456"/>
<dbReference type="InterPro" id="IPR006311">
    <property type="entry name" value="TAT_signal"/>
</dbReference>
<name>A0ABM6M3M6_9SPHN</name>
<protein>
    <submittedName>
        <fullName evidence="2">Uncharacterized protein</fullName>
    </submittedName>
</protein>
<dbReference type="EMBL" id="CP020083">
    <property type="protein sequence ID" value="ASR50489.1"/>
    <property type="molecule type" value="Genomic_DNA"/>
</dbReference>
<reference evidence="2 3" key="1">
    <citation type="submission" date="2017-03" db="EMBL/GenBank/DDBJ databases">
        <title>Complete genome sequence of Blastomonas fulva degrading microcsystin LR.</title>
        <authorList>
            <person name="Lee H.-g."/>
            <person name="Jin L."/>
            <person name="oh H.-M."/>
        </authorList>
    </citation>
    <scope>NUCLEOTIDE SEQUENCE [LARGE SCALE GENOMIC DNA]</scope>
    <source>
        <strain evidence="2 3">T2</strain>
    </source>
</reference>
<evidence type="ECO:0000256" key="1">
    <source>
        <dbReference type="SAM" id="SignalP"/>
    </source>
</evidence>
<sequence length="153" mass="15915">MPSRRQTMTAGLASLAMLGGGVLAAPAFAAAARPTVVVEQTLLKALPGKADALGQYLAANWLVMDQQALDQGLFTGFWLARSASGFEEWDYAMSVGYPTALGYDDPATSAGFEAIRAAHVVTPIDGEGLSQLGRIVSSQRLDVVAVRGFAAAV</sequence>
<keyword evidence="1" id="KW-0732">Signal</keyword>
<dbReference type="PROSITE" id="PS51318">
    <property type="entry name" value="TAT"/>
    <property type="match status" value="1"/>
</dbReference>
<accession>A0ABM6M3M6</accession>
<feature type="chain" id="PRO_5047512633" evidence="1">
    <location>
        <begin position="25"/>
        <end position="153"/>
    </location>
</feature>
<dbReference type="Proteomes" id="UP000258016">
    <property type="component" value="Chromosome"/>
</dbReference>
<proteinExistence type="predicted"/>
<evidence type="ECO:0000313" key="2">
    <source>
        <dbReference type="EMBL" id="ASR50489.1"/>
    </source>
</evidence>
<dbReference type="RefSeq" id="WP_117351379.1">
    <property type="nucleotide sequence ID" value="NZ_CP020083.1"/>
</dbReference>
<keyword evidence="3" id="KW-1185">Reference proteome</keyword>
<feature type="signal peptide" evidence="1">
    <location>
        <begin position="1"/>
        <end position="24"/>
    </location>
</feature>
<organism evidence="2 3">
    <name type="scientific">Blastomonas fulva</name>
    <dbReference type="NCBI Taxonomy" id="1550728"/>
    <lineage>
        <taxon>Bacteria</taxon>
        <taxon>Pseudomonadati</taxon>
        <taxon>Pseudomonadota</taxon>
        <taxon>Alphaproteobacteria</taxon>
        <taxon>Sphingomonadales</taxon>
        <taxon>Sphingomonadaceae</taxon>
        <taxon>Blastomonas</taxon>
    </lineage>
</organism>
<evidence type="ECO:0000313" key="3">
    <source>
        <dbReference type="Proteomes" id="UP000258016"/>
    </source>
</evidence>
<gene>
    <name evidence="2" type="ORF">B5J99_02580</name>
</gene>